<organism evidence="1 2">
    <name type="scientific">Komarekiella delphini-convector SJRDD-AB1</name>
    <dbReference type="NCBI Taxonomy" id="2593771"/>
    <lineage>
        <taxon>Bacteria</taxon>
        <taxon>Bacillati</taxon>
        <taxon>Cyanobacteriota</taxon>
        <taxon>Cyanophyceae</taxon>
        <taxon>Nostocales</taxon>
        <taxon>Nostocaceae</taxon>
        <taxon>Komarekiella</taxon>
        <taxon>Komarekiella delphini-convector</taxon>
    </lineage>
</organism>
<dbReference type="Proteomes" id="UP001165986">
    <property type="component" value="Unassembled WGS sequence"/>
</dbReference>
<keyword evidence="2" id="KW-1185">Reference proteome</keyword>
<dbReference type="RefSeq" id="WP_191756300.1">
    <property type="nucleotide sequence ID" value="NZ_VJXY01000003.1"/>
</dbReference>
<accession>A0AA40VP82</accession>
<dbReference type="AlphaFoldDB" id="A0AA40VP82"/>
<gene>
    <name evidence="1" type="ORF">FNW02_04035</name>
</gene>
<evidence type="ECO:0000313" key="2">
    <source>
        <dbReference type="Proteomes" id="UP001165986"/>
    </source>
</evidence>
<reference evidence="1" key="1">
    <citation type="submission" date="2019-07" db="EMBL/GenBank/DDBJ databases">
        <title>Toxilogical consequences of a new and cryptic species of cyanobacteria (Komarekiella delphini-convector) recovered from the epidermis of a bottlenose dolphin and 1500 ft. in the air.</title>
        <authorList>
            <person name="Brown A.O."/>
            <person name="Dvorak P."/>
            <person name="Villanueva C.D."/>
            <person name="Foss A.J."/>
            <person name="Garvey A.D."/>
            <person name="Gibson Q.A."/>
            <person name="Johansen J.R."/>
            <person name="Casamatta D.A."/>
        </authorList>
    </citation>
    <scope>NUCLEOTIDE SEQUENCE</scope>
    <source>
        <strain evidence="1">SJRDD-AB1</strain>
    </source>
</reference>
<proteinExistence type="predicted"/>
<evidence type="ECO:0000313" key="1">
    <source>
        <dbReference type="EMBL" id="MBD6615042.1"/>
    </source>
</evidence>
<comment type="caution">
    <text evidence="1">The sequence shown here is derived from an EMBL/GenBank/DDBJ whole genome shotgun (WGS) entry which is preliminary data.</text>
</comment>
<protein>
    <submittedName>
        <fullName evidence="1">RiPP</fullName>
    </submittedName>
</protein>
<dbReference type="EMBL" id="VJXY01000003">
    <property type="protein sequence ID" value="MBD6615042.1"/>
    <property type="molecule type" value="Genomic_DNA"/>
</dbReference>
<sequence>MTANKKPYTQPKLTVYGEVEVLTQGLGLGLFTDKEFPISTPKDDVTFS</sequence>
<name>A0AA40VP82_9NOST</name>